<accession>A0A0V0Z608</accession>
<proteinExistence type="predicted"/>
<dbReference type="Proteomes" id="UP000054783">
    <property type="component" value="Unassembled WGS sequence"/>
</dbReference>
<evidence type="ECO:0000313" key="1">
    <source>
        <dbReference type="EMBL" id="KRY07851.1"/>
    </source>
</evidence>
<protein>
    <submittedName>
        <fullName evidence="1">Uncharacterized protein</fullName>
    </submittedName>
</protein>
<keyword evidence="2" id="KW-1185">Reference proteome</keyword>
<comment type="caution">
    <text evidence="1">The sequence shown here is derived from an EMBL/GenBank/DDBJ whole genome shotgun (WGS) entry which is preliminary data.</text>
</comment>
<sequence>MIEIQHVQNGEWLLYAGSNVMQVCDYICAPPLTATNKVTDHEGNILQYCMIAGNSFMRKEE</sequence>
<organism evidence="1 2">
    <name type="scientific">Trichinella patagoniensis</name>
    <dbReference type="NCBI Taxonomy" id="990121"/>
    <lineage>
        <taxon>Eukaryota</taxon>
        <taxon>Metazoa</taxon>
        <taxon>Ecdysozoa</taxon>
        <taxon>Nematoda</taxon>
        <taxon>Enoplea</taxon>
        <taxon>Dorylaimia</taxon>
        <taxon>Trichinellida</taxon>
        <taxon>Trichinellidae</taxon>
        <taxon>Trichinella</taxon>
    </lineage>
</organism>
<evidence type="ECO:0000313" key="2">
    <source>
        <dbReference type="Proteomes" id="UP000054783"/>
    </source>
</evidence>
<name>A0A0V0Z608_9BILA</name>
<gene>
    <name evidence="1" type="ORF">T12_15950</name>
</gene>
<reference evidence="1 2" key="1">
    <citation type="submission" date="2015-01" db="EMBL/GenBank/DDBJ databases">
        <title>Evolution of Trichinella species and genotypes.</title>
        <authorList>
            <person name="Korhonen P.K."/>
            <person name="Edoardo P."/>
            <person name="Giuseppe L.R."/>
            <person name="Gasser R.B."/>
        </authorList>
    </citation>
    <scope>NUCLEOTIDE SEQUENCE [LARGE SCALE GENOMIC DNA]</scope>
    <source>
        <strain evidence="1">ISS2496</strain>
    </source>
</reference>
<dbReference type="OrthoDB" id="5928155at2759"/>
<dbReference type="EMBL" id="JYDQ01000396">
    <property type="protein sequence ID" value="KRY07851.1"/>
    <property type="molecule type" value="Genomic_DNA"/>
</dbReference>
<dbReference type="AlphaFoldDB" id="A0A0V0Z608"/>